<dbReference type="PANTHER" id="PTHR42924:SF3">
    <property type="entry name" value="POLYMERASE_HISTIDINOL PHOSPHATASE N-TERMINAL DOMAIN-CONTAINING PROTEIN"/>
    <property type="match status" value="1"/>
</dbReference>
<evidence type="ECO:0000313" key="2">
    <source>
        <dbReference type="Proteomes" id="UP000463961"/>
    </source>
</evidence>
<dbReference type="Pfam" id="PF02811">
    <property type="entry name" value="PHP"/>
    <property type="match status" value="1"/>
</dbReference>
<dbReference type="Gene3D" id="1.10.150.650">
    <property type="match status" value="1"/>
</dbReference>
<protein>
    <submittedName>
        <fullName evidence="1">Phosphatase</fullName>
    </submittedName>
</protein>
<dbReference type="SMART" id="SM00481">
    <property type="entry name" value="POLIIIAc"/>
    <property type="match status" value="1"/>
</dbReference>
<dbReference type="Gene3D" id="3.20.20.140">
    <property type="entry name" value="Metal-dependent hydrolases"/>
    <property type="match status" value="1"/>
</dbReference>
<name>A0A679HVB3_9RHOO</name>
<accession>A0A679HVB3</accession>
<keyword evidence="2" id="KW-1185">Reference proteome</keyword>
<dbReference type="InterPro" id="IPR004013">
    <property type="entry name" value="PHP_dom"/>
</dbReference>
<dbReference type="PANTHER" id="PTHR42924">
    <property type="entry name" value="EXONUCLEASE"/>
    <property type="match status" value="1"/>
</dbReference>
<dbReference type="InterPro" id="IPR049742">
    <property type="entry name" value="35NBP"/>
</dbReference>
<dbReference type="InterPro" id="IPR003141">
    <property type="entry name" value="Pol/His_phosphatase_N"/>
</dbReference>
<dbReference type="InterPro" id="IPR016195">
    <property type="entry name" value="Pol/histidinol_Pase-like"/>
</dbReference>
<dbReference type="SUPFAM" id="SSF89550">
    <property type="entry name" value="PHP domain-like"/>
    <property type="match status" value="1"/>
</dbReference>
<dbReference type="RefSeq" id="WP_162049754.1">
    <property type="nucleotide sequence ID" value="NZ_AP019011.1"/>
</dbReference>
<dbReference type="AlphaFoldDB" id="A0A679HVB3"/>
<dbReference type="GO" id="GO:0004534">
    <property type="term" value="F:5'-3' RNA exonuclease activity"/>
    <property type="evidence" value="ECO:0007669"/>
    <property type="project" value="TreeGrafter"/>
</dbReference>
<organism evidence="1 2">
    <name type="scientific">Fluviibacter phosphoraccumulans</name>
    <dbReference type="NCBI Taxonomy" id="1751046"/>
    <lineage>
        <taxon>Bacteria</taxon>
        <taxon>Pseudomonadati</taxon>
        <taxon>Pseudomonadota</taxon>
        <taxon>Betaproteobacteria</taxon>
        <taxon>Rhodocyclales</taxon>
        <taxon>Fluviibacteraceae</taxon>
        <taxon>Fluviibacter</taxon>
    </lineage>
</organism>
<dbReference type="EMBL" id="AP022345">
    <property type="protein sequence ID" value="BBU69542.1"/>
    <property type="molecule type" value="Genomic_DNA"/>
</dbReference>
<dbReference type="InterPro" id="IPR052018">
    <property type="entry name" value="PHP_domain"/>
</dbReference>
<dbReference type="Proteomes" id="UP000463961">
    <property type="component" value="Chromosome"/>
</dbReference>
<dbReference type="GO" id="GO:0035312">
    <property type="term" value="F:5'-3' DNA exonuclease activity"/>
    <property type="evidence" value="ECO:0007669"/>
    <property type="project" value="TreeGrafter"/>
</dbReference>
<evidence type="ECO:0000313" key="1">
    <source>
        <dbReference type="EMBL" id="BBU69542.1"/>
    </source>
</evidence>
<sequence length="282" mass="30486">MTQSPRYDLHCHSTASDGMLPPAAVVARAHANGVTSLALTDHDGLSGITEATAEAAKLGIELIPGTEISVEWNGQSVHIVGLQINPVDPTLVQGLDEIREGRANRAERIAVELEKVGFVGILEKTMAYVGNPELVSRAHFARALVEMGACREVKQVFDRFLTPGKPGYVEHPWPSLEKALGWIRAAGGVAVIAHPGRYRMSNKALGKLFEAFRDLGGEAIEVASGSHTPEQIAHFGRQARHYAFMGSQGSDFHGPDESYVDLGRTLPLPDGVVPVWESWKNN</sequence>
<dbReference type="OrthoDB" id="9804333at2"/>
<dbReference type="NCBIfam" id="NF041577">
    <property type="entry name" value="nside_bi_sphtase"/>
    <property type="match status" value="1"/>
</dbReference>
<reference evidence="2" key="1">
    <citation type="submission" date="2020-01" db="EMBL/GenBank/DDBJ databases">
        <title>Phosphoaccumulans saitamaens gen. nov., sp. nov., a polyphosphate accumulating bacterium isolated from surface river water.</title>
        <authorList>
            <person name="Watanabe K."/>
            <person name="Suda W."/>
        </authorList>
    </citation>
    <scope>NUCLEOTIDE SEQUENCE [LARGE SCALE GENOMIC DNA]</scope>
    <source>
        <strain evidence="2">ICHIAU1</strain>
    </source>
</reference>
<dbReference type="CDD" id="cd07438">
    <property type="entry name" value="PHP_HisPPase_AMP"/>
    <property type="match status" value="1"/>
</dbReference>
<gene>
    <name evidence="1" type="ORF">ICHIAU1_18250</name>
</gene>
<proteinExistence type="predicted"/>